<comment type="similarity">
    <text evidence="2">Belongs to the peptidase M20A family.</text>
</comment>
<dbReference type="PANTHER" id="PTHR43808:SF31">
    <property type="entry name" value="N-ACETYL-L-CITRULLINE DEACETYLASE"/>
    <property type="match status" value="1"/>
</dbReference>
<dbReference type="SUPFAM" id="SSF53187">
    <property type="entry name" value="Zn-dependent exopeptidases"/>
    <property type="match status" value="1"/>
</dbReference>
<dbReference type="Gene3D" id="3.30.70.360">
    <property type="match status" value="2"/>
</dbReference>
<evidence type="ECO:0000256" key="7">
    <source>
        <dbReference type="ARBA" id="ARBA00022997"/>
    </source>
</evidence>
<evidence type="ECO:0000256" key="2">
    <source>
        <dbReference type="ARBA" id="ARBA00006247"/>
    </source>
</evidence>
<sequence length="432" mass="47996">MISSIKALVNIPSVKDENSKDTPYGEDIDKALKKALEICDNLGFETYYDAEGYYGYAEIGEGKEMLGILGHLDVVPAGELSNWNTDPFEAQIKDGRLYGRGTQDDKGPTVAAIYAVKALMDSGIKFDKRIRFIFGTDEENLWGGIDKYMEKEEVPTLGFTPDAEFPMIHAEKGLLQSKLKSESSGKLVLSGGNAFNAVPDRIGYSGEYNERLKQELDNLGFEYEVQGETIYVIGKGAHASQPHNGINAIALIAIALNNIGVESNAIKFIAEVIGEDYNAKNIFGECEDEPSGKITFNIGKLNIDENQEEIAIDIRIPVTKDKEKIVDDIKQKVKEYNIEYEEFDFLNSLYVPKDHKLIKTLRKVYEEETGKDSTPLVIGGATYARAMDNCVAFGAVFPGQEKVEHQANEYIEVDTLIEVTKIYAAAVYNLTR</sequence>
<dbReference type="CDD" id="cd03888">
    <property type="entry name" value="M20_PepV"/>
    <property type="match status" value="1"/>
</dbReference>
<evidence type="ECO:0000256" key="3">
    <source>
        <dbReference type="ARBA" id="ARBA00022670"/>
    </source>
</evidence>
<evidence type="ECO:0000256" key="6">
    <source>
        <dbReference type="ARBA" id="ARBA00022833"/>
    </source>
</evidence>
<dbReference type="InterPro" id="IPR011650">
    <property type="entry name" value="Peptidase_M20_dimer"/>
</dbReference>
<dbReference type="NCBIfam" id="NF005542">
    <property type="entry name" value="PRK07205.1"/>
    <property type="match status" value="1"/>
</dbReference>
<organism evidence="10 11">
    <name type="scientific">Senegalia massiliensis</name>
    <dbReference type="NCBI Taxonomy" id="1720316"/>
    <lineage>
        <taxon>Bacteria</taxon>
        <taxon>Bacillati</taxon>
        <taxon>Bacillota</taxon>
        <taxon>Clostridia</taxon>
        <taxon>Eubacteriales</taxon>
        <taxon>Clostridiaceae</taxon>
        <taxon>Senegalia</taxon>
    </lineage>
</organism>
<evidence type="ECO:0000256" key="1">
    <source>
        <dbReference type="ARBA" id="ARBA00001947"/>
    </source>
</evidence>
<comment type="cofactor">
    <cofactor evidence="1">
        <name>Zn(2+)</name>
        <dbReference type="ChEBI" id="CHEBI:29105"/>
    </cofactor>
</comment>
<dbReference type="GO" id="GO:0016805">
    <property type="term" value="F:dipeptidase activity"/>
    <property type="evidence" value="ECO:0007669"/>
    <property type="project" value="UniProtKB-KW"/>
</dbReference>
<proteinExistence type="inferred from homology"/>
<dbReference type="GO" id="GO:0006508">
    <property type="term" value="P:proteolysis"/>
    <property type="evidence" value="ECO:0007669"/>
    <property type="project" value="UniProtKB-KW"/>
</dbReference>
<keyword evidence="6" id="KW-0862">Zinc</keyword>
<dbReference type="NCBIfam" id="TIGR01887">
    <property type="entry name" value="dipeptidaselike"/>
    <property type="match status" value="1"/>
</dbReference>
<dbReference type="GO" id="GO:0008777">
    <property type="term" value="F:acetylornithine deacetylase activity"/>
    <property type="evidence" value="ECO:0007669"/>
    <property type="project" value="TreeGrafter"/>
</dbReference>
<name>A0A845QZ12_9CLOT</name>
<dbReference type="OrthoDB" id="9761532at2"/>
<dbReference type="Proteomes" id="UP000467132">
    <property type="component" value="Unassembled WGS sequence"/>
</dbReference>
<evidence type="ECO:0000313" key="11">
    <source>
        <dbReference type="Proteomes" id="UP000467132"/>
    </source>
</evidence>
<evidence type="ECO:0000313" key="10">
    <source>
        <dbReference type="EMBL" id="NBI07400.1"/>
    </source>
</evidence>
<gene>
    <name evidence="10" type="primary">pepV</name>
    <name evidence="10" type="ORF">D3Z33_11120</name>
</gene>
<accession>A0A845QZ12</accession>
<dbReference type="GO" id="GO:0006526">
    <property type="term" value="P:L-arginine biosynthetic process"/>
    <property type="evidence" value="ECO:0007669"/>
    <property type="project" value="TreeGrafter"/>
</dbReference>
<dbReference type="PANTHER" id="PTHR43808">
    <property type="entry name" value="ACETYLORNITHINE DEACETYLASE"/>
    <property type="match status" value="1"/>
</dbReference>
<comment type="caution">
    <text evidence="10">The sequence shown here is derived from an EMBL/GenBank/DDBJ whole genome shotgun (WGS) entry which is preliminary data.</text>
</comment>
<dbReference type="InterPro" id="IPR002933">
    <property type="entry name" value="Peptidase_M20"/>
</dbReference>
<evidence type="ECO:0000256" key="8">
    <source>
        <dbReference type="ARBA" id="ARBA00023049"/>
    </source>
</evidence>
<keyword evidence="4" id="KW-0479">Metal-binding</keyword>
<keyword evidence="11" id="KW-1185">Reference proteome</keyword>
<protein>
    <submittedName>
        <fullName evidence="10">Dipeptidase PepV</fullName>
    </submittedName>
</protein>
<keyword evidence="5" id="KW-0378">Hydrolase</keyword>
<dbReference type="Gene3D" id="3.40.630.10">
    <property type="entry name" value="Zn peptidases"/>
    <property type="match status" value="1"/>
</dbReference>
<feature type="domain" description="Peptidase M20 dimerisation" evidence="9">
    <location>
        <begin position="229"/>
        <end position="340"/>
    </location>
</feature>
<dbReference type="EMBL" id="QXXA01000012">
    <property type="protein sequence ID" value="NBI07400.1"/>
    <property type="molecule type" value="Genomic_DNA"/>
</dbReference>
<reference evidence="10 11" key="1">
    <citation type="submission" date="2018-08" db="EMBL/GenBank/DDBJ databases">
        <title>Murine metabolic-syndrome-specific gut microbial biobank.</title>
        <authorList>
            <person name="Liu C."/>
        </authorList>
    </citation>
    <scope>NUCLEOTIDE SEQUENCE [LARGE SCALE GENOMIC DNA]</scope>
    <source>
        <strain evidence="10 11">583</strain>
    </source>
</reference>
<dbReference type="GO" id="GO:0008237">
    <property type="term" value="F:metallopeptidase activity"/>
    <property type="evidence" value="ECO:0007669"/>
    <property type="project" value="UniProtKB-KW"/>
</dbReference>
<evidence type="ECO:0000259" key="9">
    <source>
        <dbReference type="Pfam" id="PF07687"/>
    </source>
</evidence>
<keyword evidence="8" id="KW-0482">Metalloprotease</keyword>
<dbReference type="GO" id="GO:0008270">
    <property type="term" value="F:zinc ion binding"/>
    <property type="evidence" value="ECO:0007669"/>
    <property type="project" value="InterPro"/>
</dbReference>
<dbReference type="Pfam" id="PF01546">
    <property type="entry name" value="Peptidase_M20"/>
    <property type="match status" value="1"/>
</dbReference>
<evidence type="ECO:0000256" key="4">
    <source>
        <dbReference type="ARBA" id="ARBA00022723"/>
    </source>
</evidence>
<dbReference type="InterPro" id="IPR010964">
    <property type="entry name" value="M20A_pepV-rel"/>
</dbReference>
<dbReference type="PROSITE" id="PS00758">
    <property type="entry name" value="ARGE_DAPE_CPG2_1"/>
    <property type="match status" value="1"/>
</dbReference>
<dbReference type="NCBIfam" id="NF005591">
    <property type="entry name" value="PRK07318.1"/>
    <property type="match status" value="1"/>
</dbReference>
<dbReference type="PROSITE" id="PS00759">
    <property type="entry name" value="ARGE_DAPE_CPG2_2"/>
    <property type="match status" value="1"/>
</dbReference>
<evidence type="ECO:0000256" key="5">
    <source>
        <dbReference type="ARBA" id="ARBA00022801"/>
    </source>
</evidence>
<dbReference type="InterPro" id="IPR036264">
    <property type="entry name" value="Bact_exopeptidase_dim_dom"/>
</dbReference>
<dbReference type="SUPFAM" id="SSF55031">
    <property type="entry name" value="Bacterial exopeptidase dimerisation domain"/>
    <property type="match status" value="1"/>
</dbReference>
<dbReference type="AlphaFoldDB" id="A0A845QZ12"/>
<keyword evidence="7" id="KW-0224">Dipeptidase</keyword>
<dbReference type="InterPro" id="IPR001261">
    <property type="entry name" value="ArgE/DapE_CS"/>
</dbReference>
<keyword evidence="3" id="KW-0645">Protease</keyword>
<dbReference type="Pfam" id="PF07687">
    <property type="entry name" value="M20_dimer"/>
    <property type="match status" value="1"/>
</dbReference>
<dbReference type="InterPro" id="IPR050072">
    <property type="entry name" value="Peptidase_M20A"/>
</dbReference>